<dbReference type="InterPro" id="IPR012337">
    <property type="entry name" value="RNaseH-like_sf"/>
</dbReference>
<evidence type="ECO:0000256" key="3">
    <source>
        <dbReference type="ARBA" id="ARBA00023125"/>
    </source>
</evidence>
<geneLocation type="plasmid" evidence="6">
    <name>p1202_21W014</name>
</geneLocation>
<dbReference type="NCBIfam" id="NF033587">
    <property type="entry name" value="transpos_IS6"/>
    <property type="match status" value="1"/>
</dbReference>
<organism evidence="6">
    <name type="scientific">Enterococcus faecalis</name>
    <name type="common">Streptococcus faecalis</name>
    <dbReference type="NCBI Taxonomy" id="1351"/>
    <lineage>
        <taxon>Bacteria</taxon>
        <taxon>Bacillati</taxon>
        <taxon>Bacillota</taxon>
        <taxon>Bacilli</taxon>
        <taxon>Lactobacillales</taxon>
        <taxon>Enterococcaceae</taxon>
        <taxon>Enterococcus</taxon>
    </lineage>
</organism>
<dbReference type="InterPro" id="IPR032874">
    <property type="entry name" value="DDE_dom"/>
</dbReference>
<dbReference type="PROSITE" id="PS50994">
    <property type="entry name" value="INTEGRASE"/>
    <property type="match status" value="1"/>
</dbReference>
<dbReference type="PANTHER" id="PTHR35528">
    <property type="entry name" value="BLL1675 PROTEIN"/>
    <property type="match status" value="1"/>
</dbReference>
<reference evidence="6" key="1">
    <citation type="submission" date="2018-04" db="EMBL/GenBank/DDBJ databases">
        <authorList>
            <person name="Go L.Y."/>
            <person name="Mitchell J.A."/>
        </authorList>
    </citation>
    <scope>NUCLEOTIDE SEQUENCE</scope>
    <source>
        <strain evidence="6">1202_21W014</strain>
        <strain evidence="7">29462</strain>
        <plasmid evidence="6">p1202_21W014</plasmid>
        <plasmid evidence="7">p29462</plasmid>
    </source>
</reference>
<feature type="domain" description="Integrase catalytic" evidence="5">
    <location>
        <begin position="72"/>
        <end position="235"/>
    </location>
</feature>
<dbReference type="InterPro" id="IPR036397">
    <property type="entry name" value="RNaseH_sf"/>
</dbReference>
<evidence type="ECO:0000313" key="7">
    <source>
        <dbReference type="EMBL" id="AWM66476.1"/>
    </source>
</evidence>
<geneLocation type="plasmid" evidence="7">
    <name>p29462</name>
</geneLocation>
<evidence type="ECO:0000256" key="4">
    <source>
        <dbReference type="ARBA" id="ARBA00023172"/>
    </source>
</evidence>
<sequence length="235" mass="27929">MKKIAGGMTMNHFKGKQFQQDVIIVAVGYYLRYNLSYREVQEILYDRGINVSHTTIYRWVQEYGKLLYQIWKKKNKQSFYSWKMDETYIKIKGKWHYLYRAIDVDGLTLDIWLRKKRDTQAAYAFLKRLVKQFDEPKVVVTDKAPSITSAFKKLKEYGFYQGTEHRTIKYLNNLIEQDHRPVKRRNKFYRSLRTASTTIKGMEAIRGLYKKTRKEGTLFGFSVCTEIKVLLGIPA</sequence>
<evidence type="ECO:0000256" key="1">
    <source>
        <dbReference type="ARBA" id="ARBA00002286"/>
    </source>
</evidence>
<dbReference type="InterPro" id="IPR001584">
    <property type="entry name" value="Integrase_cat-core"/>
</dbReference>
<comment type="function">
    <text evidence="1">Involved in the transposition of the insertion sequence.</text>
</comment>
<dbReference type="EMBL" id="MH225414">
    <property type="protein sequence ID" value="AWM66415.1"/>
    <property type="molecule type" value="Genomic_DNA"/>
</dbReference>
<dbReference type="InterPro" id="IPR047930">
    <property type="entry name" value="Transpos_IS6"/>
</dbReference>
<dbReference type="GO" id="GO:0015074">
    <property type="term" value="P:DNA integration"/>
    <property type="evidence" value="ECO:0007669"/>
    <property type="project" value="InterPro"/>
</dbReference>
<protein>
    <submittedName>
        <fullName evidence="6">IS1216E transposase</fullName>
    </submittedName>
</protein>
<dbReference type="GO" id="GO:0003677">
    <property type="term" value="F:DNA binding"/>
    <property type="evidence" value="ECO:0007669"/>
    <property type="project" value="UniProtKB-KW"/>
</dbReference>
<name>A0A2U8T3B5_ENTFL</name>
<dbReference type="GO" id="GO:0006310">
    <property type="term" value="P:DNA recombination"/>
    <property type="evidence" value="ECO:0007669"/>
    <property type="project" value="UniProtKB-KW"/>
</dbReference>
<dbReference type="InterPro" id="IPR052183">
    <property type="entry name" value="IS_Transposase"/>
</dbReference>
<keyword evidence="4" id="KW-0233">DNA recombination</keyword>
<evidence type="ECO:0000313" key="6">
    <source>
        <dbReference type="EMBL" id="AWM66415.1"/>
    </source>
</evidence>
<dbReference type="PANTHER" id="PTHR35528:SF3">
    <property type="entry name" value="BLL1675 PROTEIN"/>
    <property type="match status" value="1"/>
</dbReference>
<dbReference type="Pfam" id="PF13610">
    <property type="entry name" value="DDE_Tnp_IS240"/>
    <property type="match status" value="1"/>
</dbReference>
<accession>A0A2U8T3B5</accession>
<dbReference type="SUPFAM" id="SSF53098">
    <property type="entry name" value="Ribonuclease H-like"/>
    <property type="match status" value="1"/>
</dbReference>
<keyword evidence="3" id="KW-0238">DNA-binding</keyword>
<dbReference type="Gene3D" id="3.30.420.10">
    <property type="entry name" value="Ribonuclease H-like superfamily/Ribonuclease H"/>
    <property type="match status" value="1"/>
</dbReference>
<dbReference type="EMBL" id="MH225419">
    <property type="protein sequence ID" value="AWM66476.1"/>
    <property type="molecule type" value="Genomic_DNA"/>
</dbReference>
<dbReference type="AlphaFoldDB" id="A0A2U8T3B5"/>
<keyword evidence="6" id="KW-0614">Plasmid</keyword>
<evidence type="ECO:0000259" key="5">
    <source>
        <dbReference type="PROSITE" id="PS50994"/>
    </source>
</evidence>
<dbReference type="GO" id="GO:0032196">
    <property type="term" value="P:transposition"/>
    <property type="evidence" value="ECO:0007669"/>
    <property type="project" value="UniProtKB-KW"/>
</dbReference>
<evidence type="ECO:0000256" key="2">
    <source>
        <dbReference type="ARBA" id="ARBA00022578"/>
    </source>
</evidence>
<proteinExistence type="predicted"/>
<keyword evidence="2" id="KW-0815">Transposition</keyword>